<dbReference type="Gene3D" id="1.10.260.40">
    <property type="entry name" value="lambda repressor-like DNA-binding domains"/>
    <property type="match status" value="2"/>
</dbReference>
<dbReference type="InterPro" id="IPR001387">
    <property type="entry name" value="Cro/C1-type_HTH"/>
</dbReference>
<feature type="domain" description="HTH cro/C1-type" evidence="2">
    <location>
        <begin position="102"/>
        <end position="138"/>
    </location>
</feature>
<keyword evidence="1" id="KW-0238">DNA-binding</keyword>
<dbReference type="PANTHER" id="PTHR46797:SF1">
    <property type="entry name" value="METHYLPHOSPHONATE SYNTHASE"/>
    <property type="match status" value="1"/>
</dbReference>
<dbReference type="CDD" id="cd00093">
    <property type="entry name" value="HTH_XRE"/>
    <property type="match status" value="2"/>
</dbReference>
<dbReference type="InterPro" id="IPR050807">
    <property type="entry name" value="TransReg_Diox_bact_type"/>
</dbReference>
<dbReference type="GO" id="GO:0003677">
    <property type="term" value="F:DNA binding"/>
    <property type="evidence" value="ECO:0007669"/>
    <property type="project" value="UniProtKB-KW"/>
</dbReference>
<organism evidence="3 4">
    <name type="scientific">Thermoactinomyces intermedius</name>
    <dbReference type="NCBI Taxonomy" id="2024"/>
    <lineage>
        <taxon>Bacteria</taxon>
        <taxon>Bacillati</taxon>
        <taxon>Bacillota</taxon>
        <taxon>Bacilli</taxon>
        <taxon>Bacillales</taxon>
        <taxon>Thermoactinomycetaceae</taxon>
        <taxon>Thermoactinomyces</taxon>
    </lineage>
</organism>
<evidence type="ECO:0000313" key="4">
    <source>
        <dbReference type="Proteomes" id="UP000633619"/>
    </source>
</evidence>
<proteinExistence type="predicted"/>
<dbReference type="Proteomes" id="UP000633619">
    <property type="component" value="Unassembled WGS sequence"/>
</dbReference>
<evidence type="ECO:0000256" key="1">
    <source>
        <dbReference type="ARBA" id="ARBA00023125"/>
    </source>
</evidence>
<evidence type="ECO:0000313" key="3">
    <source>
        <dbReference type="EMBL" id="MBH8594320.1"/>
    </source>
</evidence>
<dbReference type="GO" id="GO:0005829">
    <property type="term" value="C:cytosol"/>
    <property type="evidence" value="ECO:0007669"/>
    <property type="project" value="TreeGrafter"/>
</dbReference>
<dbReference type="EMBL" id="JAECVW010000001">
    <property type="protein sequence ID" value="MBH8594320.1"/>
    <property type="molecule type" value="Genomic_DNA"/>
</dbReference>
<dbReference type="InterPro" id="IPR010982">
    <property type="entry name" value="Lambda_DNA-bd_dom_sf"/>
</dbReference>
<dbReference type="PANTHER" id="PTHR46797">
    <property type="entry name" value="HTH-TYPE TRANSCRIPTIONAL REGULATOR"/>
    <property type="match status" value="1"/>
</dbReference>
<feature type="domain" description="HTH cro/C1-type" evidence="2">
    <location>
        <begin position="33"/>
        <end position="87"/>
    </location>
</feature>
<dbReference type="SUPFAM" id="SSF47413">
    <property type="entry name" value="lambda repressor-like DNA-binding domains"/>
    <property type="match status" value="2"/>
</dbReference>
<dbReference type="Pfam" id="PF01381">
    <property type="entry name" value="HTH_3"/>
    <property type="match status" value="2"/>
</dbReference>
<dbReference type="GO" id="GO:0003700">
    <property type="term" value="F:DNA-binding transcription factor activity"/>
    <property type="evidence" value="ECO:0007669"/>
    <property type="project" value="TreeGrafter"/>
</dbReference>
<sequence>MNNWGMAIHREMKLNVTRSEFYDPTLSTPAARIRNTRLSRNMTIKELAELSGLTCEAISNIETNKHTPKMPTFRALAKSLKVPISYLGCFEILPEQTLGQKIKKARLFHGYNREEFAKRVGVNVRTLRLWEQDKVKPTGGNKDTLNRYMNILKSSPKT</sequence>
<dbReference type="AlphaFoldDB" id="A0A8I1A7P7"/>
<dbReference type="SMART" id="SM00530">
    <property type="entry name" value="HTH_XRE"/>
    <property type="match status" value="2"/>
</dbReference>
<reference evidence="3 4" key="1">
    <citation type="submission" date="2020-12" db="EMBL/GenBank/DDBJ databases">
        <title>WGS of Thermoactinomyces spp.</title>
        <authorList>
            <person name="Cheng K."/>
        </authorList>
    </citation>
    <scope>NUCLEOTIDE SEQUENCE [LARGE SCALE GENOMIC DNA]</scope>
    <source>
        <strain evidence="4">CICC 10671\DSM 43846</strain>
    </source>
</reference>
<gene>
    <name evidence="3" type="ORF">I8U20_03145</name>
</gene>
<comment type="caution">
    <text evidence="3">The sequence shown here is derived from an EMBL/GenBank/DDBJ whole genome shotgun (WGS) entry which is preliminary data.</text>
</comment>
<protein>
    <submittedName>
        <fullName evidence="3">Helix-turn-helix transcriptional regulator</fullName>
    </submittedName>
</protein>
<keyword evidence="4" id="KW-1185">Reference proteome</keyword>
<name>A0A8I1A7P7_THEIN</name>
<evidence type="ECO:0000259" key="2">
    <source>
        <dbReference type="PROSITE" id="PS50943"/>
    </source>
</evidence>
<dbReference type="PROSITE" id="PS50943">
    <property type="entry name" value="HTH_CROC1"/>
    <property type="match status" value="2"/>
</dbReference>
<accession>A0A8I1A7P7</accession>